<dbReference type="AlphaFoldDB" id="A0A2N3IKJ1"/>
<dbReference type="RefSeq" id="WP_101357393.1">
    <property type="nucleotide sequence ID" value="NZ_NKXO01000002.1"/>
</dbReference>
<sequence>MKQLNQFSEGSLTVTLFWWNQKFILKFEQNQLEQTYKISELDYSETEVLELAQNQEFLESVKKRFEQMFSDLQIYLQTY</sequence>
<organism evidence="1 2">
    <name type="scientific">Raineya orbicola</name>
    <dbReference type="NCBI Taxonomy" id="2016530"/>
    <lineage>
        <taxon>Bacteria</taxon>
        <taxon>Pseudomonadati</taxon>
        <taxon>Bacteroidota</taxon>
        <taxon>Cytophagia</taxon>
        <taxon>Cytophagales</taxon>
        <taxon>Raineyaceae</taxon>
        <taxon>Raineya</taxon>
    </lineage>
</organism>
<protein>
    <submittedName>
        <fullName evidence="1">Uncharacterized protein</fullName>
    </submittedName>
</protein>
<evidence type="ECO:0000313" key="1">
    <source>
        <dbReference type="EMBL" id="PKQ70778.1"/>
    </source>
</evidence>
<proteinExistence type="predicted"/>
<keyword evidence="2" id="KW-1185">Reference proteome</keyword>
<reference evidence="1 2" key="1">
    <citation type="submission" date="2017-06" db="EMBL/GenBank/DDBJ databases">
        <title>Raineya orbicola gen. nov., sp. nov. a slightly thermophilic bacterium of the phylum Bacteroidetes and the description of Raineyaceae fam. nov.</title>
        <authorList>
            <person name="Albuquerque L."/>
            <person name="Polonia A.R.M."/>
            <person name="Barroso C."/>
            <person name="Froufe H.J.C."/>
            <person name="Lage O."/>
            <person name="Lobo-Da-Cunha A."/>
            <person name="Egas C."/>
            <person name="Da Costa M.S."/>
        </authorList>
    </citation>
    <scope>NUCLEOTIDE SEQUENCE [LARGE SCALE GENOMIC DNA]</scope>
    <source>
        <strain evidence="1 2">SPSPC-11</strain>
    </source>
</reference>
<accession>A0A2N3IKJ1</accession>
<dbReference type="OrthoDB" id="1467713at2"/>
<evidence type="ECO:0000313" key="2">
    <source>
        <dbReference type="Proteomes" id="UP000233387"/>
    </source>
</evidence>
<comment type="caution">
    <text evidence="1">The sequence shown here is derived from an EMBL/GenBank/DDBJ whole genome shotgun (WGS) entry which is preliminary data.</text>
</comment>
<dbReference type="EMBL" id="NKXO01000002">
    <property type="protein sequence ID" value="PKQ70778.1"/>
    <property type="molecule type" value="Genomic_DNA"/>
</dbReference>
<gene>
    <name evidence="1" type="ORF">Rain11_0124</name>
</gene>
<dbReference type="Proteomes" id="UP000233387">
    <property type="component" value="Unassembled WGS sequence"/>
</dbReference>
<name>A0A2N3IKJ1_9BACT</name>